<feature type="chain" id="PRO_5032464656" description="Gag protein" evidence="2">
    <location>
        <begin position="22"/>
        <end position="814"/>
    </location>
</feature>
<keyword evidence="4" id="KW-1185">Reference proteome</keyword>
<feature type="compositionally biased region" description="Pro residues" evidence="1">
    <location>
        <begin position="517"/>
        <end position="550"/>
    </location>
</feature>
<comment type="caution">
    <text evidence="3">The sequence shown here is derived from an EMBL/GenBank/DDBJ whole genome shotgun (WGS) entry which is preliminary data.</text>
</comment>
<dbReference type="PROSITE" id="PS51257">
    <property type="entry name" value="PROKAR_LIPOPROTEIN"/>
    <property type="match status" value="1"/>
</dbReference>
<feature type="region of interest" description="Disordered" evidence="1">
    <location>
        <begin position="499"/>
        <end position="578"/>
    </location>
</feature>
<sequence length="814" mass="87079">MATRSGALAPSFFLFVHLGGGCKPTRDGLKSFLSTMGRMSSSFGVRHFHTSLPRASTGYRMSLPRDYSGNVYTDRWTIVTSNAGVRTLWPVVSDIELPSHIVQGGFGLNNSAMLSHIMEAAATHVAHAITHGGDQEALATMQHIYTQHGTDVLQKVLDRRAREAAEEDTTRLRASVEAAEATAAEMQDVQSRWLIRLGDMRAEHLEESRSLREDEQRLRQEGDAAQSTGAAGQSAAGERVEGETGATNVSGDGSGGSAGTQAQPPPAQPDAAPPAAQAGMTASVAATQPPAAVDTVASAAPPAANVPAASAPVALGNLTASTSVAPAPAPVPDLGSLDTMILEMRRALPHVPDAEMRAAEERARAAMISAPDTSSRLPVNLNSRFRANPATNLFASTTGPLVAPLASTLSPETVERCATNIETDVTQQLNLACKARDDAHRDILACDVRVSALHQERSRRPRPMVPPTEAQLAAEAAADHLARFVAETAPALYAEISDRDHEEAQRLSSGLAQQQQPPQPPPQQPQQPPQGLQPPPPPPLPPHLARPRPPFYAQQPPLGPGAPQFAPPPGSFTGGPPGNYAAPGYAPFATAIVKRYDNPTRRADAMTEVTDLVWRPDQTPRQFGDALLHAAQRAGLEGAAIDTSLLKTQFYARMAQPLRAKFRENRSISDDWSTMIDRSSDFYNALRPDELATFKTNLKLAADLAGAQLAGITGGASTSTSTSAGGNAKAATINPAAPKAAPKADKPKSDECWGCHRRFPGEGKLHEHQVQCVPWYNQRIEKLKRDKRPYNLLEGKRDELRDQKRAKPRYVSGY</sequence>
<feature type="signal peptide" evidence="2">
    <location>
        <begin position="1"/>
        <end position="21"/>
    </location>
</feature>
<gene>
    <name evidence="3" type="ORF">JKP88DRAFT_282657</name>
</gene>
<feature type="compositionally biased region" description="Low complexity" evidence="1">
    <location>
        <begin position="224"/>
        <end position="237"/>
    </location>
</feature>
<dbReference type="Proteomes" id="UP000664859">
    <property type="component" value="Unassembled WGS sequence"/>
</dbReference>
<feature type="compositionally biased region" description="Low complexity" evidence="1">
    <location>
        <begin position="715"/>
        <end position="741"/>
    </location>
</feature>
<organism evidence="3 4">
    <name type="scientific">Tribonema minus</name>
    <dbReference type="NCBI Taxonomy" id="303371"/>
    <lineage>
        <taxon>Eukaryota</taxon>
        <taxon>Sar</taxon>
        <taxon>Stramenopiles</taxon>
        <taxon>Ochrophyta</taxon>
        <taxon>PX clade</taxon>
        <taxon>Xanthophyceae</taxon>
        <taxon>Tribonematales</taxon>
        <taxon>Tribonemataceae</taxon>
        <taxon>Tribonema</taxon>
    </lineage>
</organism>
<feature type="compositionally biased region" description="Pro residues" evidence="1">
    <location>
        <begin position="263"/>
        <end position="272"/>
    </location>
</feature>
<evidence type="ECO:0008006" key="5">
    <source>
        <dbReference type="Google" id="ProtNLM"/>
    </source>
</evidence>
<feature type="compositionally biased region" description="Basic and acidic residues" evidence="1">
    <location>
        <begin position="794"/>
        <end position="805"/>
    </location>
</feature>
<feature type="region of interest" description="Disordered" evidence="1">
    <location>
        <begin position="206"/>
        <end position="283"/>
    </location>
</feature>
<evidence type="ECO:0000313" key="3">
    <source>
        <dbReference type="EMBL" id="KAG5176642.1"/>
    </source>
</evidence>
<proteinExistence type="predicted"/>
<evidence type="ECO:0000256" key="2">
    <source>
        <dbReference type="SAM" id="SignalP"/>
    </source>
</evidence>
<feature type="region of interest" description="Disordered" evidence="1">
    <location>
        <begin position="715"/>
        <end position="749"/>
    </location>
</feature>
<feature type="compositionally biased region" description="Basic and acidic residues" evidence="1">
    <location>
        <begin position="206"/>
        <end position="222"/>
    </location>
</feature>
<keyword evidence="2" id="KW-0732">Signal</keyword>
<evidence type="ECO:0000313" key="4">
    <source>
        <dbReference type="Proteomes" id="UP000664859"/>
    </source>
</evidence>
<name>A0A835YJR5_9STRA</name>
<evidence type="ECO:0000256" key="1">
    <source>
        <dbReference type="SAM" id="MobiDB-lite"/>
    </source>
</evidence>
<feature type="region of interest" description="Disordered" evidence="1">
    <location>
        <begin position="786"/>
        <end position="814"/>
    </location>
</feature>
<reference evidence="3" key="1">
    <citation type="submission" date="2021-02" db="EMBL/GenBank/DDBJ databases">
        <title>First Annotated Genome of the Yellow-green Alga Tribonema minus.</title>
        <authorList>
            <person name="Mahan K.M."/>
        </authorList>
    </citation>
    <scope>NUCLEOTIDE SEQUENCE</scope>
    <source>
        <strain evidence="3">UTEX B ZZ1240</strain>
    </source>
</reference>
<feature type="compositionally biased region" description="Pro residues" evidence="1">
    <location>
        <begin position="557"/>
        <end position="570"/>
    </location>
</feature>
<protein>
    <recommendedName>
        <fullName evidence="5">Gag protein</fullName>
    </recommendedName>
</protein>
<accession>A0A835YJR5</accession>
<dbReference type="AlphaFoldDB" id="A0A835YJR5"/>
<dbReference type="EMBL" id="JAFCMP010000535">
    <property type="protein sequence ID" value="KAG5176642.1"/>
    <property type="molecule type" value="Genomic_DNA"/>
</dbReference>